<evidence type="ECO:0000256" key="3">
    <source>
        <dbReference type="ARBA" id="ARBA00022729"/>
    </source>
</evidence>
<dbReference type="CDD" id="cd01536">
    <property type="entry name" value="PBP1_ABC_sugar_binding-like"/>
    <property type="match status" value="1"/>
</dbReference>
<dbReference type="Gene3D" id="3.40.50.2300">
    <property type="match status" value="2"/>
</dbReference>
<feature type="chain" id="PRO_5013330475" evidence="4">
    <location>
        <begin position="25"/>
        <end position="339"/>
    </location>
</feature>
<dbReference type="Proteomes" id="UP000217935">
    <property type="component" value="Chromosome"/>
</dbReference>
<organism evidence="6 7">
    <name type="scientific">Celeribacter ethanolicus</name>
    <dbReference type="NCBI Taxonomy" id="1758178"/>
    <lineage>
        <taxon>Bacteria</taxon>
        <taxon>Pseudomonadati</taxon>
        <taxon>Pseudomonadota</taxon>
        <taxon>Alphaproteobacteria</taxon>
        <taxon>Rhodobacterales</taxon>
        <taxon>Roseobacteraceae</taxon>
        <taxon>Celeribacter</taxon>
    </lineage>
</organism>
<dbReference type="PANTHER" id="PTHR46847:SF1">
    <property type="entry name" value="D-ALLOSE-BINDING PERIPLASMIC PROTEIN-RELATED"/>
    <property type="match status" value="1"/>
</dbReference>
<evidence type="ECO:0000259" key="5">
    <source>
        <dbReference type="Pfam" id="PF13407"/>
    </source>
</evidence>
<dbReference type="OrthoDB" id="7716943at2"/>
<dbReference type="RefSeq" id="WP_066705299.1">
    <property type="nucleotide sequence ID" value="NZ_CP022196.1"/>
</dbReference>
<evidence type="ECO:0000313" key="7">
    <source>
        <dbReference type="Proteomes" id="UP000217935"/>
    </source>
</evidence>
<keyword evidence="3 4" id="KW-0732">Signal</keyword>
<evidence type="ECO:0000256" key="1">
    <source>
        <dbReference type="ARBA" id="ARBA00004196"/>
    </source>
</evidence>
<accession>A0A291GAB8</accession>
<gene>
    <name evidence="6" type="ORF">CEW89_05895</name>
</gene>
<sequence length="339" mass="36251">MKGILKGALMALTLAGGAAQVAQAEQFDDGLAPQYYNALKDKKVVFLPLAMSFDLPQVWAQGMQTQADRLGYELSIRDPNWSSDVGAQALTTLISEKPDLMVVHNPDMQVYARLLARAQKAGIKVIQINLKSVATTDAYVGVNWYEVGVHQANMAIAACAPDAGGSGKIAIMQGTPTNPNNAITMSAIEDVLAEHPEIEVVSSQSADWDATKAHSVASTVIKQNPDLCGYIGLWEVMDAGVSAAIREADKVGEIKLFTNGGGQKPACDSLANGAFTGYVSYDAFGQARDLTNAIAQVMQSDLKPGEAPYALYTPIRDLTKDTMRDDSCWTMDDVAKAPF</sequence>
<dbReference type="SUPFAM" id="SSF53822">
    <property type="entry name" value="Periplasmic binding protein-like I"/>
    <property type="match status" value="1"/>
</dbReference>
<dbReference type="InterPro" id="IPR028082">
    <property type="entry name" value="Peripla_BP_I"/>
</dbReference>
<feature type="domain" description="Periplasmic binding protein" evidence="5">
    <location>
        <begin position="57"/>
        <end position="299"/>
    </location>
</feature>
<reference evidence="6 7" key="1">
    <citation type="submission" date="2017-06" db="EMBL/GenBank/DDBJ databases">
        <title>Celeribacter sp. TSPH2 complete genome sequence.</title>
        <authorList>
            <person name="Woo J.-H."/>
            <person name="Kim H.-S."/>
        </authorList>
    </citation>
    <scope>NUCLEOTIDE SEQUENCE [LARGE SCALE GENOMIC DNA]</scope>
    <source>
        <strain evidence="6 7">TSPH2</strain>
    </source>
</reference>
<name>A0A291GAB8_9RHOB</name>
<dbReference type="PANTHER" id="PTHR46847">
    <property type="entry name" value="D-ALLOSE-BINDING PERIPLASMIC PROTEIN-RELATED"/>
    <property type="match status" value="1"/>
</dbReference>
<comment type="similarity">
    <text evidence="2">Belongs to the bacterial solute-binding protein 2 family.</text>
</comment>
<proteinExistence type="inferred from homology"/>
<dbReference type="GO" id="GO:0030313">
    <property type="term" value="C:cell envelope"/>
    <property type="evidence" value="ECO:0007669"/>
    <property type="project" value="UniProtKB-SubCell"/>
</dbReference>
<comment type="subcellular location">
    <subcellularLocation>
        <location evidence="1">Cell envelope</location>
    </subcellularLocation>
</comment>
<dbReference type="AlphaFoldDB" id="A0A291GAB8"/>
<keyword evidence="7" id="KW-1185">Reference proteome</keyword>
<evidence type="ECO:0000256" key="4">
    <source>
        <dbReference type="SAM" id="SignalP"/>
    </source>
</evidence>
<dbReference type="Pfam" id="PF13407">
    <property type="entry name" value="Peripla_BP_4"/>
    <property type="match status" value="1"/>
</dbReference>
<dbReference type="STRING" id="1758178.GCA_001550095_00694"/>
<dbReference type="GO" id="GO:0030246">
    <property type="term" value="F:carbohydrate binding"/>
    <property type="evidence" value="ECO:0007669"/>
    <property type="project" value="UniProtKB-ARBA"/>
</dbReference>
<dbReference type="EMBL" id="CP022196">
    <property type="protein sequence ID" value="ATG47141.1"/>
    <property type="molecule type" value="Genomic_DNA"/>
</dbReference>
<feature type="signal peptide" evidence="4">
    <location>
        <begin position="1"/>
        <end position="24"/>
    </location>
</feature>
<dbReference type="KEGG" id="ceh:CEW89_05895"/>
<dbReference type="InterPro" id="IPR025997">
    <property type="entry name" value="SBP_2_dom"/>
</dbReference>
<evidence type="ECO:0000313" key="6">
    <source>
        <dbReference type="EMBL" id="ATG47141.1"/>
    </source>
</evidence>
<protein>
    <submittedName>
        <fullName evidence="6">ABC transporter substrate-binding protein</fullName>
    </submittedName>
</protein>
<evidence type="ECO:0000256" key="2">
    <source>
        <dbReference type="ARBA" id="ARBA00007639"/>
    </source>
</evidence>